<feature type="compositionally biased region" description="Polar residues" evidence="2">
    <location>
        <begin position="152"/>
        <end position="178"/>
    </location>
</feature>
<organism evidence="4 5">
    <name type="scientific">Schistosoma japonicum</name>
    <name type="common">Blood fluke</name>
    <dbReference type="NCBI Taxonomy" id="6182"/>
    <lineage>
        <taxon>Eukaryota</taxon>
        <taxon>Metazoa</taxon>
        <taxon>Spiralia</taxon>
        <taxon>Lophotrochozoa</taxon>
        <taxon>Platyhelminthes</taxon>
        <taxon>Trematoda</taxon>
        <taxon>Digenea</taxon>
        <taxon>Strigeidida</taxon>
        <taxon>Schistosomatoidea</taxon>
        <taxon>Schistosomatidae</taxon>
        <taxon>Schistosoma</taxon>
    </lineage>
</organism>
<protein>
    <submittedName>
        <fullName evidence="4">Ras GTPase-activating protein-binding protein isoform 1</fullName>
    </submittedName>
</protein>
<evidence type="ECO:0000256" key="1">
    <source>
        <dbReference type="ARBA" id="ARBA00022884"/>
    </source>
</evidence>
<keyword evidence="5" id="KW-1185">Reference proteome</keyword>
<dbReference type="PROSITE" id="PS50177">
    <property type="entry name" value="NTF2_DOMAIN"/>
    <property type="match status" value="1"/>
</dbReference>
<comment type="caution">
    <text evidence="4">The sequence shown here is derived from an EMBL/GenBank/DDBJ whole genome shotgun (WGS) entry which is preliminary data.</text>
</comment>
<evidence type="ECO:0000313" key="5">
    <source>
        <dbReference type="Proteomes" id="UP000311919"/>
    </source>
</evidence>
<dbReference type="OrthoDB" id="339151at2759"/>
<dbReference type="GO" id="GO:1990904">
    <property type="term" value="C:ribonucleoprotein complex"/>
    <property type="evidence" value="ECO:0007669"/>
    <property type="project" value="TreeGrafter"/>
</dbReference>
<feature type="compositionally biased region" description="Low complexity" evidence="2">
    <location>
        <begin position="217"/>
        <end position="230"/>
    </location>
</feature>
<dbReference type="EMBL" id="SKCS01000286">
    <property type="protein sequence ID" value="TNN11605.1"/>
    <property type="molecule type" value="Genomic_DNA"/>
</dbReference>
<dbReference type="GO" id="GO:0003729">
    <property type="term" value="F:mRNA binding"/>
    <property type="evidence" value="ECO:0007669"/>
    <property type="project" value="TreeGrafter"/>
</dbReference>
<accession>A0A4Z2D543</accession>
<dbReference type="STRING" id="6182.A0A4Z2D543"/>
<dbReference type="CDD" id="cd00780">
    <property type="entry name" value="NTF2"/>
    <property type="match status" value="1"/>
</dbReference>
<dbReference type="InterPro" id="IPR032710">
    <property type="entry name" value="NTF2-like_dom_sf"/>
</dbReference>
<feature type="compositionally biased region" description="Basic and acidic residues" evidence="2">
    <location>
        <begin position="199"/>
        <end position="212"/>
    </location>
</feature>
<evidence type="ECO:0000256" key="2">
    <source>
        <dbReference type="SAM" id="MobiDB-lite"/>
    </source>
</evidence>
<feature type="region of interest" description="Disordered" evidence="2">
    <location>
        <begin position="287"/>
        <end position="313"/>
    </location>
</feature>
<feature type="region of interest" description="Disordered" evidence="2">
    <location>
        <begin position="152"/>
        <end position="247"/>
    </location>
</feature>
<feature type="domain" description="NTF2" evidence="3">
    <location>
        <begin position="28"/>
        <end position="140"/>
    </location>
</feature>
<dbReference type="Gene3D" id="3.10.450.50">
    <property type="match status" value="1"/>
</dbReference>
<reference evidence="4 5" key="1">
    <citation type="submission" date="2019-03" db="EMBL/GenBank/DDBJ databases">
        <title>An improved genome assembly of the fluke Schistosoma japonicum.</title>
        <authorList>
            <person name="Hu W."/>
            <person name="Luo F."/>
            <person name="Yin M."/>
            <person name="Mo X."/>
            <person name="Sun C."/>
            <person name="Wu Q."/>
            <person name="Zhu B."/>
            <person name="Xiang M."/>
            <person name="Wang J."/>
            <person name="Wang Y."/>
            <person name="Zhang T."/>
            <person name="Xu B."/>
            <person name="Zheng H."/>
            <person name="Feng Z."/>
        </authorList>
    </citation>
    <scope>NUCLEOTIDE SEQUENCE [LARGE SCALE GENOMIC DNA]</scope>
    <source>
        <strain evidence="4">HuSjv2</strain>
        <tissue evidence="4">Worms</tissue>
    </source>
</reference>
<dbReference type="InterPro" id="IPR018222">
    <property type="entry name" value="Nuclear_transport_factor_2_euk"/>
</dbReference>
<dbReference type="GO" id="GO:0005829">
    <property type="term" value="C:cytosol"/>
    <property type="evidence" value="ECO:0007669"/>
    <property type="project" value="TreeGrafter"/>
</dbReference>
<dbReference type="InterPro" id="IPR039539">
    <property type="entry name" value="Ras_GTPase_bind_prot"/>
</dbReference>
<name>A0A4Z2D543_SCHJA</name>
<dbReference type="SUPFAM" id="SSF54427">
    <property type="entry name" value="NTF2-like"/>
    <property type="match status" value="1"/>
</dbReference>
<dbReference type="PANTHER" id="PTHR10693:SF20">
    <property type="entry name" value="AT27578P"/>
    <property type="match status" value="1"/>
</dbReference>
<dbReference type="AlphaFoldDB" id="A0A4Z2D543"/>
<sequence length="388" mass="43766">MVSVVENNASPDSAFTVVRMEPSDILSLAGQFVVQYYTVMKKCPSGIHRFYKDDSSMIREDTPVCGQRMIHEKIMSMNLQGSQIAILKLDALRANGNSVLIHVAGEMSVGNEEFRRFTQCFILREQAPCDFYVLNDIFRYQDYVYGDVKTNAETNNGHSTKMNEYSPSENTSHCSIPHSSRDDHTHSWEGVSDGSYKQTIDEIQSRDSEAKQDQLTVDHTVPHSSTSSVHQELVNNTDPPAPPAVQSGQRSWAQMASKQPQAVLNTQAPKGSRTNAVITEYDGDERHRGGLRQTADGPQRVRSMGQRQQSDSRGISEMNYAQDVSRHVCNTFYFPFYLHNLSFTSKKVLHYLCSRVISNVFYRTTYVAIGWTLGNNVTGYISVFLRNN</sequence>
<dbReference type="Pfam" id="PF02136">
    <property type="entry name" value="NTF2"/>
    <property type="match status" value="1"/>
</dbReference>
<dbReference type="Proteomes" id="UP000311919">
    <property type="component" value="Unassembled WGS sequence"/>
</dbReference>
<keyword evidence="1" id="KW-0694">RNA-binding</keyword>
<dbReference type="InterPro" id="IPR002075">
    <property type="entry name" value="NTF2_dom"/>
</dbReference>
<dbReference type="PANTHER" id="PTHR10693">
    <property type="entry name" value="RAS GTPASE-ACTIVATING PROTEIN-BINDING PROTEIN"/>
    <property type="match status" value="1"/>
</dbReference>
<proteinExistence type="predicted"/>
<evidence type="ECO:0000313" key="4">
    <source>
        <dbReference type="EMBL" id="TNN11605.1"/>
    </source>
</evidence>
<evidence type="ECO:0000259" key="3">
    <source>
        <dbReference type="PROSITE" id="PS50177"/>
    </source>
</evidence>
<gene>
    <name evidence="4" type="ORF">EWB00_004467</name>
</gene>